<dbReference type="OMA" id="YQHEVAN"/>
<sequence>MSMGTVQKTACALVVVGVPLRTGNRYSPRLTMRRVFDTKCFRTERYRHEIGNHYRDYQIQQHLHLHQKHPLARRHRSQRRRRRQWCSQPPEETYNDAVRRIKSAQHFDQLKKLVQLGSIGKRYRCNTRTRNDDEVSGEDDEDGKGNGNGNSNDNGRSSNRRSHVNYNLNIYNNQVENLQRHPHRGGVDFYTYLQLASGYYDRGLNANLKYLESIGQRNAIRHTPQLQSQFSLSSPRLVLDTVDSSWERQSAVQKLTDRLFTLLKGLQSKAASHSKKRWKGFPPDPISHRSQQQRRLKSNNQRSTTAALTTTTLDQLKLFEIIDNLSHLSLSDSIGVDSPQLRLPQITLTDCTHKVAHYSASFNIAASQSFAGSHRSQTANITNKTDTILN</sequence>
<dbReference type="OrthoDB" id="8036615at2759"/>
<feature type="region of interest" description="Disordered" evidence="1">
    <location>
        <begin position="65"/>
        <end position="88"/>
    </location>
</feature>
<gene>
    <name evidence="2" type="ORF">DGUA_6G020362</name>
</gene>
<feature type="region of interest" description="Disordered" evidence="1">
    <location>
        <begin position="127"/>
        <end position="161"/>
    </location>
</feature>
<dbReference type="EMBL" id="OUUW01000025">
    <property type="protein sequence ID" value="SPP89643.1"/>
    <property type="molecule type" value="Genomic_DNA"/>
</dbReference>
<accession>A0A3B0K8H8</accession>
<dbReference type="AlphaFoldDB" id="A0A3B0K8H8"/>
<evidence type="ECO:0000313" key="2">
    <source>
        <dbReference type="EMBL" id="SPP89643.1"/>
    </source>
</evidence>
<name>A0A3B0K8H8_DROGU</name>
<feature type="region of interest" description="Disordered" evidence="1">
    <location>
        <begin position="271"/>
        <end position="304"/>
    </location>
</feature>
<feature type="compositionally biased region" description="Basic residues" evidence="1">
    <location>
        <begin position="65"/>
        <end position="84"/>
    </location>
</feature>
<keyword evidence="3" id="KW-1185">Reference proteome</keyword>
<evidence type="ECO:0000313" key="3">
    <source>
        <dbReference type="Proteomes" id="UP000268350"/>
    </source>
</evidence>
<reference evidence="3" key="1">
    <citation type="submission" date="2018-01" db="EMBL/GenBank/DDBJ databases">
        <authorList>
            <person name="Alioto T."/>
            <person name="Alioto T."/>
        </authorList>
    </citation>
    <scope>NUCLEOTIDE SEQUENCE [LARGE SCALE GENOMIC DNA]</scope>
</reference>
<dbReference type="Proteomes" id="UP000268350">
    <property type="component" value="Unassembled WGS sequence"/>
</dbReference>
<protein>
    <submittedName>
        <fullName evidence="2">Uncharacterized protein</fullName>
    </submittedName>
</protein>
<organism evidence="2 3">
    <name type="scientific">Drosophila guanche</name>
    <name type="common">Fruit fly</name>
    <dbReference type="NCBI Taxonomy" id="7266"/>
    <lineage>
        <taxon>Eukaryota</taxon>
        <taxon>Metazoa</taxon>
        <taxon>Ecdysozoa</taxon>
        <taxon>Arthropoda</taxon>
        <taxon>Hexapoda</taxon>
        <taxon>Insecta</taxon>
        <taxon>Pterygota</taxon>
        <taxon>Neoptera</taxon>
        <taxon>Endopterygota</taxon>
        <taxon>Diptera</taxon>
        <taxon>Brachycera</taxon>
        <taxon>Muscomorpha</taxon>
        <taxon>Ephydroidea</taxon>
        <taxon>Drosophilidae</taxon>
        <taxon>Drosophila</taxon>
        <taxon>Sophophora</taxon>
    </lineage>
</organism>
<proteinExistence type="predicted"/>
<evidence type="ECO:0000256" key="1">
    <source>
        <dbReference type="SAM" id="MobiDB-lite"/>
    </source>
</evidence>